<organism evidence="2 3">
    <name type="scientific">Vagococcus coleopterorum</name>
    <dbReference type="NCBI Taxonomy" id="2714946"/>
    <lineage>
        <taxon>Bacteria</taxon>
        <taxon>Bacillati</taxon>
        <taxon>Bacillota</taxon>
        <taxon>Bacilli</taxon>
        <taxon>Lactobacillales</taxon>
        <taxon>Enterococcaceae</taxon>
        <taxon>Vagococcus</taxon>
    </lineage>
</organism>
<protein>
    <submittedName>
        <fullName evidence="2">Uncharacterized protein</fullName>
    </submittedName>
</protein>
<feature type="transmembrane region" description="Helical" evidence="1">
    <location>
        <begin position="14"/>
        <end position="32"/>
    </location>
</feature>
<evidence type="ECO:0000313" key="3">
    <source>
        <dbReference type="Proteomes" id="UP000500890"/>
    </source>
</evidence>
<keyword evidence="1" id="KW-1133">Transmembrane helix</keyword>
<dbReference type="Proteomes" id="UP000500890">
    <property type="component" value="Chromosome"/>
</dbReference>
<evidence type="ECO:0000313" key="2">
    <source>
        <dbReference type="EMBL" id="QIL46201.1"/>
    </source>
</evidence>
<keyword evidence="1" id="KW-0472">Membrane</keyword>
<accession>A0A6G8AM96</accession>
<evidence type="ECO:0000256" key="1">
    <source>
        <dbReference type="SAM" id="Phobius"/>
    </source>
</evidence>
<dbReference type="RefSeq" id="WP_166007441.1">
    <property type="nucleotide sequence ID" value="NZ_CP049886.1"/>
</dbReference>
<dbReference type="AlphaFoldDB" id="A0A6G8AM96"/>
<sequence length="64" mass="7339">MSNGNQVKPFYKNIWLWGIILLSAIAGSFFYMQQTKSDNRINESVIYDKDGNVVEPIEVIADEK</sequence>
<gene>
    <name evidence="2" type="ORF">G7081_03490</name>
</gene>
<reference evidence="2 3" key="1">
    <citation type="submission" date="2020-03" db="EMBL/GenBank/DDBJ databases">
        <title>Vagococcus sp. nov., isolated from beetles.</title>
        <authorList>
            <person name="Hyun D.-W."/>
            <person name="Bae J.-W."/>
        </authorList>
    </citation>
    <scope>NUCLEOTIDE SEQUENCE [LARGE SCALE GENOMIC DNA]</scope>
    <source>
        <strain evidence="2 3">HDW17A</strain>
    </source>
</reference>
<keyword evidence="1" id="KW-0812">Transmembrane</keyword>
<dbReference type="EMBL" id="CP049886">
    <property type="protein sequence ID" value="QIL46201.1"/>
    <property type="molecule type" value="Genomic_DNA"/>
</dbReference>
<name>A0A6G8AM96_9ENTE</name>
<keyword evidence="3" id="KW-1185">Reference proteome</keyword>
<dbReference type="KEGG" id="vah:G7081_03490"/>
<proteinExistence type="predicted"/>